<keyword evidence="5 9" id="KW-0378">Hydrolase</keyword>
<keyword evidence="3" id="KW-0858">Xylan degradation</keyword>
<dbReference type="PANTHER" id="PTHR31490:SF88">
    <property type="entry name" value="BETA-XYLANASE"/>
    <property type="match status" value="1"/>
</dbReference>
<dbReference type="Proteomes" id="UP001606301">
    <property type="component" value="Unassembled WGS sequence"/>
</dbReference>
<name>A0ABW7FQA1_9BURK</name>
<dbReference type="SMART" id="SM00633">
    <property type="entry name" value="Glyco_10"/>
    <property type="match status" value="1"/>
</dbReference>
<evidence type="ECO:0000256" key="1">
    <source>
        <dbReference type="ARBA" id="ARBA00000681"/>
    </source>
</evidence>
<dbReference type="SUPFAM" id="SSF51445">
    <property type="entry name" value="(Trans)glycosidases"/>
    <property type="match status" value="1"/>
</dbReference>
<accession>A0ABW7FQA1</accession>
<dbReference type="RefSeq" id="WP_394402196.1">
    <property type="nucleotide sequence ID" value="NZ_JBIGHW010000027.1"/>
</dbReference>
<dbReference type="PRINTS" id="PR00134">
    <property type="entry name" value="GLHYDRLASE10"/>
</dbReference>
<evidence type="ECO:0000256" key="2">
    <source>
        <dbReference type="ARBA" id="ARBA00007495"/>
    </source>
</evidence>
<dbReference type="PANTHER" id="PTHR31490">
    <property type="entry name" value="GLYCOSYL HYDROLASE"/>
    <property type="match status" value="1"/>
</dbReference>
<evidence type="ECO:0000259" key="11">
    <source>
        <dbReference type="PROSITE" id="PS51760"/>
    </source>
</evidence>
<feature type="signal peptide" evidence="10">
    <location>
        <begin position="1"/>
        <end position="22"/>
    </location>
</feature>
<feature type="domain" description="GH10" evidence="11">
    <location>
        <begin position="55"/>
        <end position="377"/>
    </location>
</feature>
<reference evidence="12 13" key="1">
    <citation type="submission" date="2024-08" db="EMBL/GenBank/DDBJ databases">
        <authorList>
            <person name="Lu H."/>
        </authorList>
    </citation>
    <scope>NUCLEOTIDE SEQUENCE [LARGE SCALE GENOMIC DNA]</scope>
    <source>
        <strain evidence="12 13">LKC17W</strain>
    </source>
</reference>
<gene>
    <name evidence="12" type="ORF">ACG0Z3_22695</name>
</gene>
<evidence type="ECO:0000256" key="9">
    <source>
        <dbReference type="RuleBase" id="RU361174"/>
    </source>
</evidence>
<dbReference type="PROSITE" id="PS51257">
    <property type="entry name" value="PROKAR_LIPOPROTEIN"/>
    <property type="match status" value="1"/>
</dbReference>
<evidence type="ECO:0000256" key="8">
    <source>
        <dbReference type="ARBA" id="ARBA00023326"/>
    </source>
</evidence>
<comment type="caution">
    <text evidence="12">The sequence shown here is derived from an EMBL/GenBank/DDBJ whole genome shotgun (WGS) entry which is preliminary data.</text>
</comment>
<dbReference type="InterPro" id="IPR006311">
    <property type="entry name" value="TAT_signal"/>
</dbReference>
<dbReference type="InterPro" id="IPR001000">
    <property type="entry name" value="GH10_dom"/>
</dbReference>
<sequence length="386" mass="42368">MPISRRHAAQGLALGAAGLALAGCTSPLATPTPARAPTAEPSLDALARAKGLRFGSTLGSLGRSSRFHDLPYRELTARECGVLVAENETKWQALRPNPGKAYDFAAADEMFSWARARGMALRGHTLLWLEPKWLPAWVNALNFGATDGETARRVLAEHVSTTCRHFGDSIESWDVVNEAIAPETGELRRNVFSAPLGGVEQIDLCFRLARAHAPQAQLVYNDYMSWGGGNNARHRTGVLKLLTELKRLGTPVQALGIQGHIVARPQASAADATEWRRWLDEIQALDLDLLITEFDVNDKGLPADFAQRDAGVAAVARDWLDVTLAAPRLRRLLCWGLVDQHSWLHGFDPRDDQLPQRPLPYDDQRQPKLLRTAIADALRATPARSA</sequence>
<evidence type="ECO:0000256" key="3">
    <source>
        <dbReference type="ARBA" id="ARBA00022651"/>
    </source>
</evidence>
<evidence type="ECO:0000313" key="13">
    <source>
        <dbReference type="Proteomes" id="UP001606301"/>
    </source>
</evidence>
<dbReference type="EMBL" id="JBIGHW010000027">
    <property type="protein sequence ID" value="MFG6443506.1"/>
    <property type="molecule type" value="Genomic_DNA"/>
</dbReference>
<protein>
    <recommendedName>
        <fullName evidence="9">Beta-xylanase</fullName>
        <ecNumber evidence="9">3.2.1.8</ecNumber>
    </recommendedName>
</protein>
<evidence type="ECO:0000256" key="10">
    <source>
        <dbReference type="SAM" id="SignalP"/>
    </source>
</evidence>
<dbReference type="Pfam" id="PF00331">
    <property type="entry name" value="Glyco_hydro_10"/>
    <property type="match status" value="1"/>
</dbReference>
<dbReference type="PROSITE" id="PS51318">
    <property type="entry name" value="TAT"/>
    <property type="match status" value="1"/>
</dbReference>
<feature type="chain" id="PRO_5045341038" description="Beta-xylanase" evidence="10">
    <location>
        <begin position="23"/>
        <end position="386"/>
    </location>
</feature>
<dbReference type="InterPro" id="IPR044846">
    <property type="entry name" value="GH10"/>
</dbReference>
<dbReference type="InterPro" id="IPR017853">
    <property type="entry name" value="GH"/>
</dbReference>
<keyword evidence="6 9" id="KW-0119">Carbohydrate metabolism</keyword>
<evidence type="ECO:0000256" key="5">
    <source>
        <dbReference type="ARBA" id="ARBA00022801"/>
    </source>
</evidence>
<keyword evidence="13" id="KW-1185">Reference proteome</keyword>
<dbReference type="PROSITE" id="PS51760">
    <property type="entry name" value="GH10_2"/>
    <property type="match status" value="1"/>
</dbReference>
<comment type="similarity">
    <text evidence="2 9">Belongs to the glycosyl hydrolase 10 (cellulase F) family.</text>
</comment>
<keyword evidence="4 10" id="KW-0732">Signal</keyword>
<evidence type="ECO:0000256" key="7">
    <source>
        <dbReference type="ARBA" id="ARBA00023295"/>
    </source>
</evidence>
<proteinExistence type="inferred from homology"/>
<evidence type="ECO:0000256" key="6">
    <source>
        <dbReference type="ARBA" id="ARBA00023277"/>
    </source>
</evidence>
<organism evidence="12 13">
    <name type="scientific">Pelomonas margarita</name>
    <dbReference type="NCBI Taxonomy" id="3299031"/>
    <lineage>
        <taxon>Bacteria</taxon>
        <taxon>Pseudomonadati</taxon>
        <taxon>Pseudomonadota</taxon>
        <taxon>Betaproteobacteria</taxon>
        <taxon>Burkholderiales</taxon>
        <taxon>Sphaerotilaceae</taxon>
        <taxon>Roseateles</taxon>
    </lineage>
</organism>
<keyword evidence="7 9" id="KW-0326">Glycosidase</keyword>
<dbReference type="EC" id="3.2.1.8" evidence="9"/>
<keyword evidence="8 9" id="KW-0624">Polysaccharide degradation</keyword>
<dbReference type="Gene3D" id="3.20.20.80">
    <property type="entry name" value="Glycosidases"/>
    <property type="match status" value="1"/>
</dbReference>
<comment type="catalytic activity">
    <reaction evidence="1 9">
        <text>Endohydrolysis of (1-&gt;4)-beta-D-xylosidic linkages in xylans.</text>
        <dbReference type="EC" id="3.2.1.8"/>
    </reaction>
</comment>
<evidence type="ECO:0000313" key="12">
    <source>
        <dbReference type="EMBL" id="MFG6443506.1"/>
    </source>
</evidence>
<evidence type="ECO:0000256" key="4">
    <source>
        <dbReference type="ARBA" id="ARBA00022729"/>
    </source>
</evidence>